<dbReference type="AlphaFoldDB" id="A0A915CY81"/>
<organism evidence="2 3">
    <name type="scientific">Ditylenchus dipsaci</name>
    <dbReference type="NCBI Taxonomy" id="166011"/>
    <lineage>
        <taxon>Eukaryota</taxon>
        <taxon>Metazoa</taxon>
        <taxon>Ecdysozoa</taxon>
        <taxon>Nematoda</taxon>
        <taxon>Chromadorea</taxon>
        <taxon>Rhabditida</taxon>
        <taxon>Tylenchina</taxon>
        <taxon>Tylenchomorpha</taxon>
        <taxon>Sphaerularioidea</taxon>
        <taxon>Anguinidae</taxon>
        <taxon>Anguininae</taxon>
        <taxon>Ditylenchus</taxon>
    </lineage>
</organism>
<evidence type="ECO:0000313" key="3">
    <source>
        <dbReference type="WBParaSite" id="jg13532"/>
    </source>
</evidence>
<name>A0A915CY81_9BILA</name>
<accession>A0A915CY81</accession>
<feature type="compositionally biased region" description="Low complexity" evidence="1">
    <location>
        <begin position="35"/>
        <end position="45"/>
    </location>
</feature>
<sequence length="69" mass="7556">MDEYTAGGVSTFGRSAAGAAAKSRSHHHHREWHHQQQSGAQGQQQLLKLLNMPMEDITVGVQEVEGFGE</sequence>
<dbReference type="WBParaSite" id="jg13532">
    <property type="protein sequence ID" value="jg13532"/>
    <property type="gene ID" value="jg13532"/>
</dbReference>
<feature type="compositionally biased region" description="Low complexity" evidence="1">
    <location>
        <begin position="13"/>
        <end position="22"/>
    </location>
</feature>
<feature type="region of interest" description="Disordered" evidence="1">
    <location>
        <begin position="1"/>
        <end position="45"/>
    </location>
</feature>
<reference evidence="3" key="1">
    <citation type="submission" date="2022-11" db="UniProtKB">
        <authorList>
            <consortium name="WormBaseParasite"/>
        </authorList>
    </citation>
    <scope>IDENTIFICATION</scope>
</reference>
<evidence type="ECO:0000313" key="2">
    <source>
        <dbReference type="Proteomes" id="UP000887574"/>
    </source>
</evidence>
<proteinExistence type="predicted"/>
<dbReference type="Proteomes" id="UP000887574">
    <property type="component" value="Unplaced"/>
</dbReference>
<protein>
    <submittedName>
        <fullName evidence="3">Uncharacterized protein</fullName>
    </submittedName>
</protein>
<feature type="compositionally biased region" description="Basic residues" evidence="1">
    <location>
        <begin position="23"/>
        <end position="32"/>
    </location>
</feature>
<evidence type="ECO:0000256" key="1">
    <source>
        <dbReference type="SAM" id="MobiDB-lite"/>
    </source>
</evidence>
<keyword evidence="2" id="KW-1185">Reference proteome</keyword>